<reference evidence="1 2" key="1">
    <citation type="submission" date="2010-04" db="EMBL/GenBank/DDBJ databases">
        <authorList>
            <person name="Qin X."/>
            <person name="Bachman B."/>
            <person name="Battles P."/>
            <person name="Bell A."/>
            <person name="Bess C."/>
            <person name="Bickham C."/>
            <person name="Chaboub L."/>
            <person name="Chen D."/>
            <person name="Coyle M."/>
            <person name="Deiros D.R."/>
            <person name="Dinh H."/>
            <person name="Forbes L."/>
            <person name="Fowler G."/>
            <person name="Francisco L."/>
            <person name="Fu Q."/>
            <person name="Gubbala S."/>
            <person name="Hale W."/>
            <person name="Han Y."/>
            <person name="Hemphill L."/>
            <person name="Highlander S.K."/>
            <person name="Hirani K."/>
            <person name="Hogues M."/>
            <person name="Jackson L."/>
            <person name="Jakkamsetti A."/>
            <person name="Javaid M."/>
            <person name="Jiang H."/>
            <person name="Korchina V."/>
            <person name="Kovar C."/>
            <person name="Lara F."/>
            <person name="Lee S."/>
            <person name="Mata R."/>
            <person name="Mathew T."/>
            <person name="Moen C."/>
            <person name="Morales K."/>
            <person name="Munidasa M."/>
            <person name="Nazareth L."/>
            <person name="Ngo R."/>
            <person name="Nguyen L."/>
            <person name="Okwuonu G."/>
            <person name="Ongeri F."/>
            <person name="Patil S."/>
            <person name="Petrosino J."/>
            <person name="Pham C."/>
            <person name="Pham P."/>
            <person name="Pu L.-L."/>
            <person name="Puazo M."/>
            <person name="Raj R."/>
            <person name="Reid J."/>
            <person name="Rouhana J."/>
            <person name="Saada N."/>
            <person name="Shang Y."/>
            <person name="Simmons D."/>
            <person name="Thornton R."/>
            <person name="Warren J."/>
            <person name="Weissenberger G."/>
            <person name="Zhang J."/>
            <person name="Zhang L."/>
            <person name="Zhou C."/>
            <person name="Zhu D."/>
            <person name="Muzny D."/>
            <person name="Worley K."/>
            <person name="Gibbs R."/>
        </authorList>
    </citation>
    <scope>NUCLEOTIDE SEQUENCE [LARGE SCALE GENOMIC DNA]</scope>
    <source>
        <strain evidence="1 2">ATCC 49030</strain>
    </source>
</reference>
<dbReference type="OrthoDB" id="9804442at2"/>
<comment type="caution">
    <text evidence="1">The sequence shown here is derived from an EMBL/GenBank/DDBJ whole genome shotgun (WGS) entry which is preliminary data.</text>
</comment>
<gene>
    <name evidence="1" type="ORF">HMPREF0183_1834</name>
</gene>
<keyword evidence="2" id="KW-1185">Reference proteome</keyword>
<name>D4YPH4_9MICO</name>
<evidence type="ECO:0000313" key="2">
    <source>
        <dbReference type="Proteomes" id="UP000005714"/>
    </source>
</evidence>
<accession>D4YPH4</accession>
<evidence type="ECO:0000313" key="1">
    <source>
        <dbReference type="EMBL" id="EFG46835.1"/>
    </source>
</evidence>
<dbReference type="RefSeq" id="WP_005885187.1">
    <property type="nucleotide sequence ID" value="NZ_ADNU01000049.1"/>
</dbReference>
<sequence length="63" mass="6749">MGTSHGLEETAIRVEVRNELWTVEIPAGDGRPNEAHDYAAAPVGGTLAAGEDAKDVWCSRQRS</sequence>
<organism evidence="1 2">
    <name type="scientific">Brevibacterium mcbrellneri ATCC 49030</name>
    <dbReference type="NCBI Taxonomy" id="585530"/>
    <lineage>
        <taxon>Bacteria</taxon>
        <taxon>Bacillati</taxon>
        <taxon>Actinomycetota</taxon>
        <taxon>Actinomycetes</taxon>
        <taxon>Micrococcales</taxon>
        <taxon>Brevibacteriaceae</taxon>
        <taxon>Brevibacterium</taxon>
    </lineage>
</organism>
<protein>
    <submittedName>
        <fullName evidence="1">Uncharacterized protein</fullName>
    </submittedName>
</protein>
<dbReference type="eggNOG" id="COG1051">
    <property type="taxonomic scope" value="Bacteria"/>
</dbReference>
<dbReference type="Proteomes" id="UP000005714">
    <property type="component" value="Unassembled WGS sequence"/>
</dbReference>
<proteinExistence type="predicted"/>
<dbReference type="AlphaFoldDB" id="D4YPH4"/>
<dbReference type="STRING" id="585530.HMPREF0183_1834"/>
<dbReference type="EMBL" id="ADNU01000049">
    <property type="protein sequence ID" value="EFG46835.1"/>
    <property type="molecule type" value="Genomic_DNA"/>
</dbReference>